<feature type="signal peptide" evidence="1">
    <location>
        <begin position="1"/>
        <end position="24"/>
    </location>
</feature>
<protein>
    <submittedName>
        <fullName evidence="2">PRC-barrel domain-containing protein</fullName>
    </submittedName>
</protein>
<organism evidence="2 3">
    <name type="scientific">Pararhodobacter zhoushanensis</name>
    <dbReference type="NCBI Taxonomy" id="2479545"/>
    <lineage>
        <taxon>Bacteria</taxon>
        <taxon>Pseudomonadati</taxon>
        <taxon>Pseudomonadota</taxon>
        <taxon>Alphaproteobacteria</taxon>
        <taxon>Rhodobacterales</taxon>
        <taxon>Paracoccaceae</taxon>
        <taxon>Pararhodobacter</taxon>
    </lineage>
</organism>
<dbReference type="Proteomes" id="UP001208938">
    <property type="component" value="Unassembled WGS sequence"/>
</dbReference>
<dbReference type="InterPro" id="IPR011033">
    <property type="entry name" value="PRC_barrel-like_sf"/>
</dbReference>
<sequence>MRTNKALLITMMLGLTAGSTAAYAQTMDADTNTDVTIQPEAPAATLPADQATDDATSPLLMTDDNATATTPMDAAPSITTLATAEELVGVRVFDQNEELVGEISAVLPASQTEGEERLVIDVGGFLGIGEKPIAIDATSATASMDDNGDLDFVTVSYTQEELEAMPEVEM</sequence>
<dbReference type="Gene3D" id="2.30.30.240">
    <property type="entry name" value="PRC-barrel domain"/>
    <property type="match status" value="1"/>
</dbReference>
<dbReference type="SUPFAM" id="SSF50346">
    <property type="entry name" value="PRC-barrel domain"/>
    <property type="match status" value="1"/>
</dbReference>
<evidence type="ECO:0000313" key="2">
    <source>
        <dbReference type="EMBL" id="MCW1934477.1"/>
    </source>
</evidence>
<dbReference type="RefSeq" id="WP_264507268.1">
    <property type="nucleotide sequence ID" value="NZ_JAPDFL010000001.1"/>
</dbReference>
<evidence type="ECO:0000256" key="1">
    <source>
        <dbReference type="SAM" id="SignalP"/>
    </source>
</evidence>
<feature type="chain" id="PRO_5047215580" evidence="1">
    <location>
        <begin position="25"/>
        <end position="170"/>
    </location>
</feature>
<dbReference type="EMBL" id="JAPDFL010000001">
    <property type="protein sequence ID" value="MCW1934477.1"/>
    <property type="molecule type" value="Genomic_DNA"/>
</dbReference>
<name>A0ABT3H3V4_9RHOB</name>
<keyword evidence="1" id="KW-0732">Signal</keyword>
<evidence type="ECO:0000313" key="3">
    <source>
        <dbReference type="Proteomes" id="UP001208938"/>
    </source>
</evidence>
<reference evidence="2 3" key="1">
    <citation type="submission" date="2022-10" db="EMBL/GenBank/DDBJ databases">
        <title>Pararhodobacter sp. nov., isolated from marine algae.</title>
        <authorList>
            <person name="Choi B.J."/>
            <person name="Kim J.M."/>
            <person name="Lee J.K."/>
            <person name="Choi D.G."/>
            <person name="Jeon C.O."/>
        </authorList>
    </citation>
    <scope>NUCLEOTIDE SEQUENCE [LARGE SCALE GENOMIC DNA]</scope>
    <source>
        <strain evidence="2 3">ZQ420</strain>
    </source>
</reference>
<comment type="caution">
    <text evidence="2">The sequence shown here is derived from an EMBL/GenBank/DDBJ whole genome shotgun (WGS) entry which is preliminary data.</text>
</comment>
<accession>A0ABT3H3V4</accession>
<keyword evidence="3" id="KW-1185">Reference proteome</keyword>
<gene>
    <name evidence="2" type="ORF">OKW52_20020</name>
</gene>
<proteinExistence type="predicted"/>